<sequence length="120" mass="13038">MNPEEKQLGSSQAGGSGEVLARIKRAGEEEFSETRPAATHTEYQKRASSSFHIHWRISSGEHGPDAAGNIALGMIHDIIAPDRQAALEMARVAAPDHREFIVNAQYQHHAHPSQPDGGSH</sequence>
<evidence type="ECO:0000256" key="1">
    <source>
        <dbReference type="SAM" id="MobiDB-lite"/>
    </source>
</evidence>
<feature type="region of interest" description="Disordered" evidence="1">
    <location>
        <begin position="24"/>
        <end position="45"/>
    </location>
</feature>
<protein>
    <submittedName>
        <fullName evidence="2">Uncharacterized protein</fullName>
    </submittedName>
</protein>
<dbReference type="EMBL" id="LAZR01036655">
    <property type="protein sequence ID" value="KKL24280.1"/>
    <property type="molecule type" value="Genomic_DNA"/>
</dbReference>
<comment type="caution">
    <text evidence="2">The sequence shown here is derived from an EMBL/GenBank/DDBJ whole genome shotgun (WGS) entry which is preliminary data.</text>
</comment>
<accession>A0A0F9BQX6</accession>
<name>A0A0F9BQX6_9ZZZZ</name>
<proteinExistence type="predicted"/>
<dbReference type="AlphaFoldDB" id="A0A0F9BQX6"/>
<evidence type="ECO:0000313" key="2">
    <source>
        <dbReference type="EMBL" id="KKL24280.1"/>
    </source>
</evidence>
<gene>
    <name evidence="2" type="ORF">LCGC14_2416910</name>
</gene>
<reference evidence="2" key="1">
    <citation type="journal article" date="2015" name="Nature">
        <title>Complex archaea that bridge the gap between prokaryotes and eukaryotes.</title>
        <authorList>
            <person name="Spang A."/>
            <person name="Saw J.H."/>
            <person name="Jorgensen S.L."/>
            <person name="Zaremba-Niedzwiedzka K."/>
            <person name="Martijn J."/>
            <person name="Lind A.E."/>
            <person name="van Eijk R."/>
            <person name="Schleper C."/>
            <person name="Guy L."/>
            <person name="Ettema T.J."/>
        </authorList>
    </citation>
    <scope>NUCLEOTIDE SEQUENCE</scope>
</reference>
<organism evidence="2">
    <name type="scientific">marine sediment metagenome</name>
    <dbReference type="NCBI Taxonomy" id="412755"/>
    <lineage>
        <taxon>unclassified sequences</taxon>
        <taxon>metagenomes</taxon>
        <taxon>ecological metagenomes</taxon>
    </lineage>
</organism>